<evidence type="ECO:0000313" key="4">
    <source>
        <dbReference type="Proteomes" id="UP001278766"/>
    </source>
</evidence>
<dbReference type="InterPro" id="IPR039712">
    <property type="entry name" value="Meu6"/>
</dbReference>
<evidence type="ECO:0000259" key="2">
    <source>
        <dbReference type="Pfam" id="PF15406"/>
    </source>
</evidence>
<dbReference type="PANTHER" id="PTHR42073:SF1">
    <property type="entry name" value="MEIOTIC EXPRESSION UP-REGULATED PROTEIN 6"/>
    <property type="match status" value="1"/>
</dbReference>
<keyword evidence="4" id="KW-1185">Reference proteome</keyword>
<sequence>MADTQKPAEVPKETPVAEPVVETTPAAETTVETTETAAAPAVETTTEAATETPAAAETEAAAAPAEEAKKEEEVKPVEEGHLEHKGQGANFPKNFLYTKQLFWFGSDPVDLKTLSSFKADKVADVAHHVTSWAAETGKGLLFYSEKGDKAAPHGAIHLADASEPAVDGSNKFFFTAKGHKHTFKAANAADRDNWVAQVKAKIAEAKELAATVTESETYKKTLEGLKPAPVKKEEKAPAAEPAAAATEPAATTEEATPAAETAAAEAVKDEPKKEEEKAEKAEKEEPKRRSASRKRASIFGNFLGKKEEKKAVEATEAKPAEAETPVAETSAAEVVEAPAAEAAAEAAAEPTAEPATVETPAATDAAAEAKPEDKAEEAKEEDKKEAAEARPAQVKRTSIFGNLSFGKKKAAAPAEAVSPSKETPATEAVAETAPVIPAVETSEPLSAEVSSPATVPTEAVEAPAAVNGETKKEVKSEKRKSSLPFAFGKKKDASSDEEAEKPKSPSAFSKLRATIKGKGKAEKTEKTEEKTEETPAVPALPATEAETEAKAAEPAAEDAAKPAETEATASAPATTEEETPAKPLEATPAVTAAA</sequence>
<feature type="compositionally biased region" description="Low complexity" evidence="1">
    <location>
        <begin position="238"/>
        <end position="265"/>
    </location>
</feature>
<feature type="compositionally biased region" description="Basic and acidic residues" evidence="1">
    <location>
        <begin position="519"/>
        <end position="533"/>
    </location>
</feature>
<feature type="domain" description="Meiotic expression up-regulated protein 6 PH" evidence="2">
    <location>
        <begin position="94"/>
        <end position="201"/>
    </location>
</feature>
<feature type="compositionally biased region" description="Basic and acidic residues" evidence="1">
    <location>
        <begin position="66"/>
        <end position="86"/>
    </location>
</feature>
<accession>A0AAE0HPF5</accession>
<dbReference type="Pfam" id="PF15406">
    <property type="entry name" value="PH_6"/>
    <property type="match status" value="1"/>
</dbReference>
<dbReference type="Gene3D" id="2.30.29.30">
    <property type="entry name" value="Pleckstrin-homology domain (PH domain)/Phosphotyrosine-binding domain (PTB)"/>
    <property type="match status" value="1"/>
</dbReference>
<dbReference type="AlphaFoldDB" id="A0AAE0HPF5"/>
<proteinExistence type="predicted"/>
<feature type="compositionally biased region" description="Low complexity" evidence="1">
    <location>
        <begin position="565"/>
        <end position="574"/>
    </location>
</feature>
<organism evidence="3 4">
    <name type="scientific">Chaetomium fimeti</name>
    <dbReference type="NCBI Taxonomy" id="1854472"/>
    <lineage>
        <taxon>Eukaryota</taxon>
        <taxon>Fungi</taxon>
        <taxon>Dikarya</taxon>
        <taxon>Ascomycota</taxon>
        <taxon>Pezizomycotina</taxon>
        <taxon>Sordariomycetes</taxon>
        <taxon>Sordariomycetidae</taxon>
        <taxon>Sordariales</taxon>
        <taxon>Chaetomiaceae</taxon>
        <taxon>Chaetomium</taxon>
    </lineage>
</organism>
<feature type="compositionally biased region" description="Low complexity" evidence="1">
    <location>
        <begin position="422"/>
        <end position="435"/>
    </location>
</feature>
<feature type="compositionally biased region" description="Low complexity" evidence="1">
    <location>
        <begin position="322"/>
        <end position="366"/>
    </location>
</feature>
<feature type="compositionally biased region" description="Low complexity" evidence="1">
    <location>
        <begin position="534"/>
        <end position="544"/>
    </location>
</feature>
<feature type="compositionally biased region" description="Low complexity" evidence="1">
    <location>
        <begin position="452"/>
        <end position="466"/>
    </location>
</feature>
<feature type="compositionally biased region" description="Basic and acidic residues" evidence="1">
    <location>
        <begin position="266"/>
        <end position="288"/>
    </location>
</feature>
<dbReference type="RefSeq" id="XP_062663483.1">
    <property type="nucleotide sequence ID" value="XM_062802866.1"/>
</dbReference>
<feature type="compositionally biased region" description="Basic and acidic residues" evidence="1">
    <location>
        <begin position="469"/>
        <end position="480"/>
    </location>
</feature>
<feature type="compositionally biased region" description="Basic and acidic residues" evidence="1">
    <location>
        <begin position="367"/>
        <end position="388"/>
    </location>
</feature>
<feature type="compositionally biased region" description="Low complexity" evidence="1">
    <location>
        <begin position="13"/>
        <end position="65"/>
    </location>
</feature>
<name>A0AAE0HPF5_9PEZI</name>
<feature type="region of interest" description="Disordered" evidence="1">
    <location>
        <begin position="1"/>
        <end position="89"/>
    </location>
</feature>
<reference evidence="3" key="2">
    <citation type="submission" date="2023-06" db="EMBL/GenBank/DDBJ databases">
        <authorList>
            <consortium name="Lawrence Berkeley National Laboratory"/>
            <person name="Haridas S."/>
            <person name="Hensen N."/>
            <person name="Bonometti L."/>
            <person name="Westerberg I."/>
            <person name="Brannstrom I.O."/>
            <person name="Guillou S."/>
            <person name="Cros-Aarteil S."/>
            <person name="Calhoun S."/>
            <person name="Kuo A."/>
            <person name="Mondo S."/>
            <person name="Pangilinan J."/>
            <person name="Riley R."/>
            <person name="Labutti K."/>
            <person name="Andreopoulos B."/>
            <person name="Lipzen A."/>
            <person name="Chen C."/>
            <person name="Yanf M."/>
            <person name="Daum C."/>
            <person name="Ng V."/>
            <person name="Clum A."/>
            <person name="Steindorff A."/>
            <person name="Ohm R."/>
            <person name="Martin F."/>
            <person name="Silar P."/>
            <person name="Natvig D."/>
            <person name="Lalanne C."/>
            <person name="Gautier V."/>
            <person name="Ament-Velasquez S.L."/>
            <person name="Kruys A."/>
            <person name="Hutchinson M.I."/>
            <person name="Powell A.J."/>
            <person name="Barry K."/>
            <person name="Miller A.N."/>
            <person name="Grigoriev I.V."/>
            <person name="Debuchy R."/>
            <person name="Gladieux P."/>
            <person name="Thoren M.H."/>
            <person name="Johannesson H."/>
        </authorList>
    </citation>
    <scope>NUCLEOTIDE SEQUENCE</scope>
    <source>
        <strain evidence="3">CBS 168.71</strain>
    </source>
</reference>
<dbReference type="Proteomes" id="UP001278766">
    <property type="component" value="Unassembled WGS sequence"/>
</dbReference>
<comment type="caution">
    <text evidence="3">The sequence shown here is derived from an EMBL/GenBank/DDBJ whole genome shotgun (WGS) entry which is preliminary data.</text>
</comment>
<feature type="compositionally biased region" description="Low complexity" evidence="1">
    <location>
        <begin position="581"/>
        <end position="594"/>
    </location>
</feature>
<protein>
    <submittedName>
        <fullName evidence="3">Pleckstrin homology domain-containing protein</fullName>
    </submittedName>
</protein>
<evidence type="ECO:0000313" key="3">
    <source>
        <dbReference type="EMBL" id="KAK3299969.1"/>
    </source>
</evidence>
<dbReference type="SUPFAM" id="SSF50729">
    <property type="entry name" value="PH domain-like"/>
    <property type="match status" value="1"/>
</dbReference>
<feature type="compositionally biased region" description="Basic and acidic residues" evidence="1">
    <location>
        <begin position="304"/>
        <end position="321"/>
    </location>
</feature>
<feature type="region of interest" description="Disordered" evidence="1">
    <location>
        <begin position="229"/>
        <end position="594"/>
    </location>
</feature>
<evidence type="ECO:0000256" key="1">
    <source>
        <dbReference type="SAM" id="MobiDB-lite"/>
    </source>
</evidence>
<gene>
    <name evidence="3" type="ORF">B0H64DRAFT_3824</name>
</gene>
<dbReference type="InterPro" id="IPR011993">
    <property type="entry name" value="PH-like_dom_sf"/>
</dbReference>
<dbReference type="InterPro" id="IPR039483">
    <property type="entry name" value="Meu6_PH_dom"/>
</dbReference>
<dbReference type="GeneID" id="87839814"/>
<dbReference type="EMBL" id="JAUEPN010000001">
    <property type="protein sequence ID" value="KAK3299969.1"/>
    <property type="molecule type" value="Genomic_DNA"/>
</dbReference>
<reference evidence="3" key="1">
    <citation type="journal article" date="2023" name="Mol. Phylogenet. Evol.">
        <title>Genome-scale phylogeny and comparative genomics of the fungal order Sordariales.</title>
        <authorList>
            <person name="Hensen N."/>
            <person name="Bonometti L."/>
            <person name="Westerberg I."/>
            <person name="Brannstrom I.O."/>
            <person name="Guillou S."/>
            <person name="Cros-Aarteil S."/>
            <person name="Calhoun S."/>
            <person name="Haridas S."/>
            <person name="Kuo A."/>
            <person name="Mondo S."/>
            <person name="Pangilinan J."/>
            <person name="Riley R."/>
            <person name="LaButti K."/>
            <person name="Andreopoulos B."/>
            <person name="Lipzen A."/>
            <person name="Chen C."/>
            <person name="Yan M."/>
            <person name="Daum C."/>
            <person name="Ng V."/>
            <person name="Clum A."/>
            <person name="Steindorff A."/>
            <person name="Ohm R.A."/>
            <person name="Martin F."/>
            <person name="Silar P."/>
            <person name="Natvig D.O."/>
            <person name="Lalanne C."/>
            <person name="Gautier V."/>
            <person name="Ament-Velasquez S.L."/>
            <person name="Kruys A."/>
            <person name="Hutchinson M.I."/>
            <person name="Powell A.J."/>
            <person name="Barry K."/>
            <person name="Miller A.N."/>
            <person name="Grigoriev I.V."/>
            <person name="Debuchy R."/>
            <person name="Gladieux P."/>
            <person name="Hiltunen Thoren M."/>
            <person name="Johannesson H."/>
        </authorList>
    </citation>
    <scope>NUCLEOTIDE SEQUENCE</scope>
    <source>
        <strain evidence="3">CBS 168.71</strain>
    </source>
</reference>
<dbReference type="PANTHER" id="PTHR42073">
    <property type="entry name" value="MEIOTIC EXPRESSION UP-REGULATED PROTEIN 6"/>
    <property type="match status" value="1"/>
</dbReference>